<protein>
    <submittedName>
        <fullName evidence="1">Uncharacterized protein</fullName>
    </submittedName>
</protein>
<keyword evidence="2" id="KW-1185">Reference proteome</keyword>
<sequence length="99" mass="10388">MLEQTFCDANHSPTEGGWAVLSDRSATAEAALEQVAGSVPRLAGFGAWRPGITGIPYLGGAEPHAVAVVLIHDPRDVRVHSRTLVATPHPPTGDQSSPR</sequence>
<dbReference type="EMBL" id="QJKF01000004">
    <property type="protein sequence ID" value="PXX65411.1"/>
    <property type="molecule type" value="Genomic_DNA"/>
</dbReference>
<proteinExistence type="predicted"/>
<name>A0A318K2A6_9NOCA</name>
<evidence type="ECO:0000313" key="1">
    <source>
        <dbReference type="EMBL" id="PXX65411.1"/>
    </source>
</evidence>
<accession>A0A318K2A6</accession>
<dbReference type="Proteomes" id="UP000247569">
    <property type="component" value="Unassembled WGS sequence"/>
</dbReference>
<comment type="caution">
    <text evidence="1">The sequence shown here is derived from an EMBL/GenBank/DDBJ whole genome shotgun (WGS) entry which is preliminary data.</text>
</comment>
<organism evidence="1 2">
    <name type="scientific">Nocardia tenerifensis</name>
    <dbReference type="NCBI Taxonomy" id="228006"/>
    <lineage>
        <taxon>Bacteria</taxon>
        <taxon>Bacillati</taxon>
        <taxon>Actinomycetota</taxon>
        <taxon>Actinomycetes</taxon>
        <taxon>Mycobacteriales</taxon>
        <taxon>Nocardiaceae</taxon>
        <taxon>Nocardia</taxon>
    </lineage>
</organism>
<evidence type="ECO:0000313" key="2">
    <source>
        <dbReference type="Proteomes" id="UP000247569"/>
    </source>
</evidence>
<dbReference type="AlphaFoldDB" id="A0A318K2A6"/>
<gene>
    <name evidence="1" type="ORF">DFR70_104475</name>
</gene>
<reference evidence="1 2" key="1">
    <citation type="submission" date="2018-05" db="EMBL/GenBank/DDBJ databases">
        <title>Genomic Encyclopedia of Type Strains, Phase IV (KMG-IV): sequencing the most valuable type-strain genomes for metagenomic binning, comparative biology and taxonomic classification.</title>
        <authorList>
            <person name="Goeker M."/>
        </authorList>
    </citation>
    <scope>NUCLEOTIDE SEQUENCE [LARGE SCALE GENOMIC DNA]</scope>
    <source>
        <strain evidence="1 2">DSM 44704</strain>
    </source>
</reference>